<comment type="caution">
    <text evidence="2">The sequence shown here is derived from an EMBL/GenBank/DDBJ whole genome shotgun (WGS) entry which is preliminary data.</text>
</comment>
<sequence length="317" mass="35194">MMLGKRSGRPAPAPAPARQHMRRTTSMTEFAPPDALAGAPEEELEDEEAELQLLPPRAPRGRRRTPTRGPSAARRRAGGRTGWRRTAPARRRRWRVPGATRPTSRPPRPRRSSVPAGSATAASAPAATPSCTGATRRSAASSAGSSTSRSRSGRRSARSRRRRRRLRRRTGRWWWCRRPARAPTSPARRSPRPDATGGRGARWLACHALLLHTHTYAGLVGSAIISYVLCSSSIKNYLMLLCSSARMDFDLIYYVIASVSTSFRNRIASRPWRAADGWIWLTAHQDARHTWPICHCHCHVCSCLFVGACVDRVTEPQ</sequence>
<protein>
    <submittedName>
        <fullName evidence="2">Uncharacterized protein</fullName>
    </submittedName>
</protein>
<dbReference type="AlphaFoldDB" id="A0A8T0QZ37"/>
<proteinExistence type="predicted"/>
<name>A0A8T0QZ37_PANVG</name>
<evidence type="ECO:0000313" key="3">
    <source>
        <dbReference type="Proteomes" id="UP000823388"/>
    </source>
</evidence>
<dbReference type="EMBL" id="CM029048">
    <property type="protein sequence ID" value="KAG2578607.1"/>
    <property type="molecule type" value="Genomic_DNA"/>
</dbReference>
<accession>A0A8T0QZ37</accession>
<feature type="compositionally biased region" description="Acidic residues" evidence="1">
    <location>
        <begin position="40"/>
        <end position="50"/>
    </location>
</feature>
<organism evidence="2 3">
    <name type="scientific">Panicum virgatum</name>
    <name type="common">Blackwell switchgrass</name>
    <dbReference type="NCBI Taxonomy" id="38727"/>
    <lineage>
        <taxon>Eukaryota</taxon>
        <taxon>Viridiplantae</taxon>
        <taxon>Streptophyta</taxon>
        <taxon>Embryophyta</taxon>
        <taxon>Tracheophyta</taxon>
        <taxon>Spermatophyta</taxon>
        <taxon>Magnoliopsida</taxon>
        <taxon>Liliopsida</taxon>
        <taxon>Poales</taxon>
        <taxon>Poaceae</taxon>
        <taxon>PACMAD clade</taxon>
        <taxon>Panicoideae</taxon>
        <taxon>Panicodae</taxon>
        <taxon>Paniceae</taxon>
        <taxon>Panicinae</taxon>
        <taxon>Panicum</taxon>
        <taxon>Panicum sect. Hiantes</taxon>
    </lineage>
</organism>
<feature type="compositionally biased region" description="Basic residues" evidence="1">
    <location>
        <begin position="151"/>
        <end position="165"/>
    </location>
</feature>
<dbReference type="Proteomes" id="UP000823388">
    <property type="component" value="Chromosome 6N"/>
</dbReference>
<feature type="compositionally biased region" description="Low complexity" evidence="1">
    <location>
        <begin position="112"/>
        <end position="150"/>
    </location>
</feature>
<keyword evidence="3" id="KW-1185">Reference proteome</keyword>
<evidence type="ECO:0000313" key="2">
    <source>
        <dbReference type="EMBL" id="KAG2578607.1"/>
    </source>
</evidence>
<reference evidence="2" key="1">
    <citation type="submission" date="2020-05" db="EMBL/GenBank/DDBJ databases">
        <title>WGS assembly of Panicum virgatum.</title>
        <authorList>
            <person name="Lovell J.T."/>
            <person name="Jenkins J."/>
            <person name="Shu S."/>
            <person name="Juenger T.E."/>
            <person name="Schmutz J."/>
        </authorList>
    </citation>
    <scope>NUCLEOTIDE SEQUENCE</scope>
    <source>
        <strain evidence="2">AP13</strain>
    </source>
</reference>
<gene>
    <name evidence="2" type="ORF">PVAP13_6NG123512</name>
</gene>
<feature type="region of interest" description="Disordered" evidence="1">
    <location>
        <begin position="1"/>
        <end position="165"/>
    </location>
</feature>
<evidence type="ECO:0000256" key="1">
    <source>
        <dbReference type="SAM" id="MobiDB-lite"/>
    </source>
</evidence>